<accession>A0A3A9AFH4</accession>
<keyword evidence="2" id="KW-0472">Membrane</keyword>
<gene>
    <name evidence="3" type="ORF">D7V94_13270</name>
</gene>
<name>A0A3A9AFH4_9FIRM</name>
<evidence type="ECO:0000256" key="2">
    <source>
        <dbReference type="SAM" id="Phobius"/>
    </source>
</evidence>
<reference evidence="3 4" key="1">
    <citation type="submission" date="2018-09" db="EMBL/GenBank/DDBJ databases">
        <title>Murine metabolic-syndrome-specific gut microbial biobank.</title>
        <authorList>
            <person name="Liu C."/>
        </authorList>
    </citation>
    <scope>NUCLEOTIDE SEQUENCE [LARGE SCALE GENOMIC DNA]</scope>
    <source>
        <strain evidence="3 4">0.1xD8-82</strain>
    </source>
</reference>
<evidence type="ECO:0000313" key="4">
    <source>
        <dbReference type="Proteomes" id="UP000280696"/>
    </source>
</evidence>
<dbReference type="EMBL" id="RAYQ01000014">
    <property type="protein sequence ID" value="RKI90400.1"/>
    <property type="molecule type" value="Genomic_DNA"/>
</dbReference>
<feature type="transmembrane region" description="Helical" evidence="2">
    <location>
        <begin position="633"/>
        <end position="654"/>
    </location>
</feature>
<protein>
    <submittedName>
        <fullName evidence="3">Uncharacterized protein</fullName>
    </submittedName>
</protein>
<organism evidence="3 4">
    <name type="scientific">Parablautia intestinalis</name>
    <dbReference type="NCBI Taxonomy" id="2320100"/>
    <lineage>
        <taxon>Bacteria</taxon>
        <taxon>Bacillati</taxon>
        <taxon>Bacillota</taxon>
        <taxon>Clostridia</taxon>
        <taxon>Lachnospirales</taxon>
        <taxon>Lachnospiraceae</taxon>
        <taxon>Parablautia</taxon>
    </lineage>
</organism>
<feature type="coiled-coil region" evidence="1">
    <location>
        <begin position="500"/>
        <end position="583"/>
    </location>
</feature>
<comment type="caution">
    <text evidence="3">The sequence shown here is derived from an EMBL/GenBank/DDBJ whole genome shotgun (WGS) entry which is preliminary data.</text>
</comment>
<evidence type="ECO:0000313" key="3">
    <source>
        <dbReference type="EMBL" id="RKI90400.1"/>
    </source>
</evidence>
<keyword evidence="1" id="KW-0175">Coiled coil</keyword>
<keyword evidence="2" id="KW-1133">Transmembrane helix</keyword>
<evidence type="ECO:0000256" key="1">
    <source>
        <dbReference type="SAM" id="Coils"/>
    </source>
</evidence>
<keyword evidence="2" id="KW-0812">Transmembrane</keyword>
<dbReference type="OrthoDB" id="2082064at2"/>
<dbReference type="Proteomes" id="UP000280696">
    <property type="component" value="Unassembled WGS sequence"/>
</dbReference>
<keyword evidence="4" id="KW-1185">Reference proteome</keyword>
<dbReference type="RefSeq" id="WP_120470552.1">
    <property type="nucleotide sequence ID" value="NZ_RAYQ01000014.1"/>
</dbReference>
<feature type="transmembrane region" description="Helical" evidence="2">
    <location>
        <begin position="600"/>
        <end position="621"/>
    </location>
</feature>
<sequence length="663" mass="77562">MKKAPEIVMASYVTYKELFRGKKYKSPYQILAEFIKYIIIQEKIYQFSCLEIKKMIVDTFGFKLPNAVLKSALKKVECVEKNGQRDEYSVDYKKINVDSSFEMYKKNAEQENVRLMTKLVEFTEEKFCEKLDESKKQELLVDFMAYLLDESNGGDFQDIISIFILKNQENKEQIQAIREGCILYTGINYDINEVGSITENLTLYLDVEILFDLYGYNGEIYQTLAIDMIKLAQEANKKKKYIKLRYFEDTKREIEDFFRRAEDIVTGKVLLKENIAMKAIVSGCNDVTDISDKQSDFFHTLQYQYGILEDENRGYYEKEQYEANLEGLCLDGIDMNDSSIQESIKVISHINKLRKNKSFFDYLKSEYIFVTETRKTIEISNKITEIISEGDEIDGKYVGYVINMNFLTNLLWYKMSKGFGGDELPQNVNAIIKAKIVLSNYITQNVAKTYDECKVLYEKGDITSEQFAARLIALKNKNIRPEEISVEGIEEDLNFDPDNIRKFEEESNWQKLKLKEKEQELKDIRKSYIETNQKVDSMQQELALTREDQKEQNKILTKQEKVIEEQSKIINEQKVRIEKFEMQERNKEVKKEKRRKVIKFIWHIIIRIVVLVSIVIISYLVTKAIKADLATSLSIIVTVIGIIISSVDIVKNVYKKVFGERNA</sequence>
<dbReference type="AlphaFoldDB" id="A0A3A9AFH4"/>
<proteinExistence type="predicted"/>